<dbReference type="EMBL" id="JAHLJV010000116">
    <property type="protein sequence ID" value="KAK1570004.1"/>
    <property type="molecule type" value="Genomic_DNA"/>
</dbReference>
<evidence type="ECO:0000256" key="1">
    <source>
        <dbReference type="SAM" id="MobiDB-lite"/>
    </source>
</evidence>
<sequence>MSTPSRRQGLQDSLFADRAFTDSPLAAQSIADYSDAHRLRLVDRHHDSTAGQRRAYVAALNEVAGKHLLPQERQFLARFNQSQPQTTCHSPPPAGPPSDRSPPSTPSTTLTDMNLEQRAQQIPRHSAKIVNLWEHEVREGRVTDRVRTRRGTRGGESSRRKQAAIMMPPEPPEPMPDRRALPSDVSDVASNASTAGFLHHTDGLVLPQPQPPPPLSSTRHDERPPSVAGASPGTAAAHVQEVAPLSSSSSSFFFSENDNGPRAFLRPDQLQQPEPFTRDAPKDEHNDARAQLEHLTQELVSAQSSYKKHAQALVDADAEIKHLSACVLRLTFRDNQQQQQLDA</sequence>
<feature type="compositionally biased region" description="Low complexity" evidence="1">
    <location>
        <begin position="246"/>
        <end position="255"/>
    </location>
</feature>
<accession>A0AAD8UZP8</accession>
<dbReference type="GeneID" id="85448516"/>
<reference evidence="2" key="1">
    <citation type="submission" date="2021-06" db="EMBL/GenBank/DDBJ databases">
        <title>Comparative genomics, transcriptomics and evolutionary studies reveal genomic signatures of adaptation to plant cell wall in hemibiotrophic fungi.</title>
        <authorList>
            <consortium name="DOE Joint Genome Institute"/>
            <person name="Baroncelli R."/>
            <person name="Diaz J.F."/>
            <person name="Benocci T."/>
            <person name="Peng M."/>
            <person name="Battaglia E."/>
            <person name="Haridas S."/>
            <person name="Andreopoulos W."/>
            <person name="Labutti K."/>
            <person name="Pangilinan J."/>
            <person name="Floch G.L."/>
            <person name="Makela M.R."/>
            <person name="Henrissat B."/>
            <person name="Grigoriev I.V."/>
            <person name="Crouch J.A."/>
            <person name="De Vries R.P."/>
            <person name="Sukno S.A."/>
            <person name="Thon M.R."/>
        </authorList>
    </citation>
    <scope>NUCLEOTIDE SEQUENCE</scope>
    <source>
        <strain evidence="2">CBS 125086</strain>
    </source>
</reference>
<dbReference type="RefSeq" id="XP_060408190.1">
    <property type="nucleotide sequence ID" value="XM_060564276.1"/>
</dbReference>
<dbReference type="AlphaFoldDB" id="A0AAD8UZP8"/>
<gene>
    <name evidence="2" type="ORF">LY79DRAFT_674296</name>
</gene>
<comment type="caution">
    <text evidence="2">The sequence shown here is derived from an EMBL/GenBank/DDBJ whole genome shotgun (WGS) entry which is preliminary data.</text>
</comment>
<dbReference type="Proteomes" id="UP001230504">
    <property type="component" value="Unassembled WGS sequence"/>
</dbReference>
<keyword evidence="3" id="KW-1185">Reference proteome</keyword>
<feature type="region of interest" description="Disordered" evidence="1">
    <location>
        <begin position="81"/>
        <end position="110"/>
    </location>
</feature>
<feature type="compositionally biased region" description="Pro residues" evidence="1">
    <location>
        <begin position="90"/>
        <end position="105"/>
    </location>
</feature>
<organism evidence="2 3">
    <name type="scientific">Colletotrichum navitas</name>
    <dbReference type="NCBI Taxonomy" id="681940"/>
    <lineage>
        <taxon>Eukaryota</taxon>
        <taxon>Fungi</taxon>
        <taxon>Dikarya</taxon>
        <taxon>Ascomycota</taxon>
        <taxon>Pezizomycotina</taxon>
        <taxon>Sordariomycetes</taxon>
        <taxon>Hypocreomycetidae</taxon>
        <taxon>Glomerellales</taxon>
        <taxon>Glomerellaceae</taxon>
        <taxon>Colletotrichum</taxon>
        <taxon>Colletotrichum graminicola species complex</taxon>
    </lineage>
</organism>
<proteinExistence type="predicted"/>
<protein>
    <submittedName>
        <fullName evidence="2">Uncharacterized protein</fullName>
    </submittedName>
</protein>
<feature type="region of interest" description="Disordered" evidence="1">
    <location>
        <begin position="202"/>
        <end position="283"/>
    </location>
</feature>
<feature type="region of interest" description="Disordered" evidence="1">
    <location>
        <begin position="143"/>
        <end position="176"/>
    </location>
</feature>
<evidence type="ECO:0000313" key="2">
    <source>
        <dbReference type="EMBL" id="KAK1570004.1"/>
    </source>
</evidence>
<name>A0AAD8UZP8_9PEZI</name>
<evidence type="ECO:0000313" key="3">
    <source>
        <dbReference type="Proteomes" id="UP001230504"/>
    </source>
</evidence>